<feature type="domain" description="Pseudouridine synthase RsuA/RluA-like" evidence="4">
    <location>
        <begin position="13"/>
        <end position="160"/>
    </location>
</feature>
<keyword evidence="3" id="KW-0413">Isomerase</keyword>
<dbReference type="Pfam" id="PF00849">
    <property type="entry name" value="PseudoU_synth_2"/>
    <property type="match status" value="1"/>
</dbReference>
<keyword evidence="6" id="KW-1185">Reference proteome</keyword>
<evidence type="ECO:0000313" key="6">
    <source>
        <dbReference type="Proteomes" id="UP001293718"/>
    </source>
</evidence>
<protein>
    <submittedName>
        <fullName evidence="5">Pseudouridine synthase</fullName>
    </submittedName>
</protein>
<dbReference type="EMBL" id="JAXOJX010000021">
    <property type="protein sequence ID" value="MDZ5457716.1"/>
    <property type="molecule type" value="Genomic_DNA"/>
</dbReference>
<dbReference type="CDD" id="cd02869">
    <property type="entry name" value="PseudoU_synth_RluA_like"/>
    <property type="match status" value="1"/>
</dbReference>
<dbReference type="InterPro" id="IPR006145">
    <property type="entry name" value="PsdUridine_synth_RsuA/RluA"/>
</dbReference>
<dbReference type="Gene3D" id="3.30.2350.10">
    <property type="entry name" value="Pseudouridine synthase"/>
    <property type="match status" value="1"/>
</dbReference>
<dbReference type="Proteomes" id="UP001293718">
    <property type="component" value="Unassembled WGS sequence"/>
</dbReference>
<sequence>MDAISLLFADEFLLVLDKPAGLLAVPGRTEPDCLAARAQKQFPDALTVHRLDMATSGLIAMGRGADAQRALSMAFAERRVHKRYVAVVAGHLQPPDGGVGEVNLPLRCDWPNRPRQMVDPVQGKPSLTRWRVLGHGADATRVELEPVTGRSHQLRVHMASLGHPIVGDELYAPPDVLARSPRLLLHAAELALPHPRDGTVMRFESPAPF</sequence>
<organism evidence="5 6">
    <name type="scientific">Azohydromonas lata</name>
    <dbReference type="NCBI Taxonomy" id="45677"/>
    <lineage>
        <taxon>Bacteria</taxon>
        <taxon>Pseudomonadati</taxon>
        <taxon>Pseudomonadota</taxon>
        <taxon>Betaproteobacteria</taxon>
        <taxon>Burkholderiales</taxon>
        <taxon>Sphaerotilaceae</taxon>
        <taxon>Azohydromonas</taxon>
    </lineage>
</organism>
<name>A0ABU5IGQ6_9BURK</name>
<gene>
    <name evidence="5" type="ORF">SM757_14145</name>
</gene>
<dbReference type="PANTHER" id="PTHR21600:SF91">
    <property type="entry name" value="DUAL-SPECIFICITY RNA PSEUDOURIDINE SYNTHASE RLUA"/>
    <property type="match status" value="1"/>
</dbReference>
<dbReference type="PANTHER" id="PTHR21600">
    <property type="entry name" value="MITOCHONDRIAL RNA PSEUDOURIDINE SYNTHASE"/>
    <property type="match status" value="1"/>
</dbReference>
<evidence type="ECO:0000256" key="2">
    <source>
        <dbReference type="ARBA" id="ARBA00022694"/>
    </source>
</evidence>
<dbReference type="InterPro" id="IPR020103">
    <property type="entry name" value="PsdUridine_synth_cat_dom_sf"/>
</dbReference>
<evidence type="ECO:0000256" key="1">
    <source>
        <dbReference type="ARBA" id="ARBA00010876"/>
    </source>
</evidence>
<comment type="caution">
    <text evidence="5">The sequence shown here is derived from an EMBL/GenBank/DDBJ whole genome shotgun (WGS) entry which is preliminary data.</text>
</comment>
<comment type="similarity">
    <text evidence="1">Belongs to the pseudouridine synthase RluA family.</text>
</comment>
<evidence type="ECO:0000256" key="3">
    <source>
        <dbReference type="ARBA" id="ARBA00023235"/>
    </source>
</evidence>
<proteinExistence type="inferred from homology"/>
<dbReference type="RefSeq" id="WP_322465952.1">
    <property type="nucleotide sequence ID" value="NZ_JAXOJX010000021.1"/>
</dbReference>
<evidence type="ECO:0000313" key="5">
    <source>
        <dbReference type="EMBL" id="MDZ5457716.1"/>
    </source>
</evidence>
<reference evidence="5 6" key="1">
    <citation type="submission" date="2023-11" db="EMBL/GenBank/DDBJ databases">
        <title>Draft genome of Azohydromonas lata strain H1 (DSM1123), a polyhydroxyalkanoate producer.</title>
        <authorList>
            <person name="Traversa D."/>
            <person name="D'Addabbo P."/>
            <person name="Pazzani C."/>
            <person name="Manzari C."/>
            <person name="Chiara M."/>
            <person name="Scrascia M."/>
        </authorList>
    </citation>
    <scope>NUCLEOTIDE SEQUENCE [LARGE SCALE GENOMIC DNA]</scope>
    <source>
        <strain evidence="5 6">H1</strain>
    </source>
</reference>
<dbReference type="InterPro" id="IPR050188">
    <property type="entry name" value="RluA_PseudoU_synthase"/>
</dbReference>
<accession>A0ABU5IGQ6</accession>
<evidence type="ECO:0000259" key="4">
    <source>
        <dbReference type="Pfam" id="PF00849"/>
    </source>
</evidence>
<dbReference type="SUPFAM" id="SSF55120">
    <property type="entry name" value="Pseudouridine synthase"/>
    <property type="match status" value="1"/>
</dbReference>
<keyword evidence="2" id="KW-0819">tRNA processing</keyword>